<protein>
    <submittedName>
        <fullName evidence="1">Uncharacterized protein</fullName>
    </submittedName>
</protein>
<gene>
    <name evidence="1" type="ORF">ACMD2_08616</name>
</gene>
<comment type="caution">
    <text evidence="1">The sequence shown here is derived from an EMBL/GenBank/DDBJ whole genome shotgun (WGS) entry which is preliminary data.</text>
</comment>
<name>A0A199VHM0_ANACO</name>
<dbReference type="EMBL" id="LSRQ01001876">
    <property type="protein sequence ID" value="OAY76255.1"/>
    <property type="molecule type" value="Genomic_DNA"/>
</dbReference>
<proteinExistence type="predicted"/>
<evidence type="ECO:0000313" key="1">
    <source>
        <dbReference type="EMBL" id="OAY76255.1"/>
    </source>
</evidence>
<accession>A0A199VHM0</accession>
<dbReference type="AlphaFoldDB" id="A0A199VHM0"/>
<reference evidence="1 2" key="1">
    <citation type="journal article" date="2016" name="DNA Res.">
        <title>The draft genome of MD-2 pineapple using hybrid error correction of long reads.</title>
        <authorList>
            <person name="Redwan R.M."/>
            <person name="Saidin A."/>
            <person name="Kumar S.V."/>
        </authorList>
    </citation>
    <scope>NUCLEOTIDE SEQUENCE [LARGE SCALE GENOMIC DNA]</scope>
    <source>
        <strain evidence="2">cv. MD2</strain>
        <tissue evidence="1">Leaf</tissue>
    </source>
</reference>
<feature type="non-terminal residue" evidence="1">
    <location>
        <position position="1"/>
    </location>
</feature>
<sequence length="246" mass="26232">PRRDLPLLFFPLGAIPPLFLSPRSAVRSPCRDPRSLRPPAGIRGTILAGARSGEDLLATASPPPLSRLSRLSLSTIPPLFLSDLSPIFPQESALSSTSCLDPRRDLRRWGSGEYLLLLLPLPIARLASPRALSVAPAPCSTKCRADSGALRGHLFFSSPPCHTLGSVQPYDRCVLRAGDGGDGAVEGAAEAAPVLHSKRRLRLFGVNLGCAPDLEEAPQTARSVFGLVNQTARTPTPLAPYYWSSS</sequence>
<dbReference type="Proteomes" id="UP000092600">
    <property type="component" value="Unassembled WGS sequence"/>
</dbReference>
<organism evidence="1 2">
    <name type="scientific">Ananas comosus</name>
    <name type="common">Pineapple</name>
    <name type="synonym">Ananas ananas</name>
    <dbReference type="NCBI Taxonomy" id="4615"/>
    <lineage>
        <taxon>Eukaryota</taxon>
        <taxon>Viridiplantae</taxon>
        <taxon>Streptophyta</taxon>
        <taxon>Embryophyta</taxon>
        <taxon>Tracheophyta</taxon>
        <taxon>Spermatophyta</taxon>
        <taxon>Magnoliopsida</taxon>
        <taxon>Liliopsida</taxon>
        <taxon>Poales</taxon>
        <taxon>Bromeliaceae</taxon>
        <taxon>Bromelioideae</taxon>
        <taxon>Ananas</taxon>
    </lineage>
</organism>
<evidence type="ECO:0000313" key="2">
    <source>
        <dbReference type="Proteomes" id="UP000092600"/>
    </source>
</evidence>